<dbReference type="Gene3D" id="1.10.10.350">
    <property type="match status" value="1"/>
</dbReference>
<evidence type="ECO:0000256" key="4">
    <source>
        <dbReference type="ARBA" id="ARBA00022840"/>
    </source>
</evidence>
<evidence type="ECO:0000256" key="1">
    <source>
        <dbReference type="ARBA" id="ARBA00007894"/>
    </source>
</evidence>
<dbReference type="PRINTS" id="PR00987">
    <property type="entry name" value="TRNASYNTHGLU"/>
</dbReference>
<comment type="subunit">
    <text evidence="7">Monomer.</text>
</comment>
<feature type="binding site" evidence="7">
    <location>
        <position position="217"/>
    </location>
    <ligand>
        <name>ATP</name>
        <dbReference type="ChEBI" id="CHEBI:30616"/>
    </ligand>
</feature>
<dbReference type="PANTHER" id="PTHR43311:SF2">
    <property type="entry name" value="GLUTAMATE--TRNA LIGASE, MITOCHONDRIAL-RELATED"/>
    <property type="match status" value="1"/>
</dbReference>
<dbReference type="GO" id="GO:0000049">
    <property type="term" value="F:tRNA binding"/>
    <property type="evidence" value="ECO:0007669"/>
    <property type="project" value="InterPro"/>
</dbReference>
<keyword evidence="5 7" id="KW-0648">Protein biosynthesis</keyword>
<dbReference type="NCBIfam" id="TIGR00464">
    <property type="entry name" value="gltX_bact"/>
    <property type="match status" value="1"/>
</dbReference>
<dbReference type="STRING" id="1802338.A2541_00280"/>
<dbReference type="EC" id="6.1.1.17" evidence="7"/>
<keyword evidence="2 7" id="KW-0436">Ligase</keyword>
<keyword evidence="3 7" id="KW-0547">Nucleotide-binding</keyword>
<feature type="domain" description="Aminoacyl-tRNA synthetase class I anticodon-binding" evidence="9">
    <location>
        <begin position="313"/>
        <end position="446"/>
    </location>
</feature>
<keyword evidence="6 7" id="KW-0030">Aminoacyl-tRNA synthetase</keyword>
<dbReference type="GO" id="GO:0005829">
    <property type="term" value="C:cytosol"/>
    <property type="evidence" value="ECO:0007669"/>
    <property type="project" value="TreeGrafter"/>
</dbReference>
<comment type="catalytic activity">
    <reaction evidence="7">
        <text>tRNA(Glu) + L-glutamate + ATP = L-glutamyl-tRNA(Glu) + AMP + diphosphate</text>
        <dbReference type="Rhea" id="RHEA:23540"/>
        <dbReference type="Rhea" id="RHEA-COMP:9663"/>
        <dbReference type="Rhea" id="RHEA-COMP:9680"/>
        <dbReference type="ChEBI" id="CHEBI:29985"/>
        <dbReference type="ChEBI" id="CHEBI:30616"/>
        <dbReference type="ChEBI" id="CHEBI:33019"/>
        <dbReference type="ChEBI" id="CHEBI:78442"/>
        <dbReference type="ChEBI" id="CHEBI:78520"/>
        <dbReference type="ChEBI" id="CHEBI:456215"/>
        <dbReference type="EC" id="6.1.1.17"/>
    </reaction>
</comment>
<feature type="short sequence motif" description="'KMSKS' region" evidence="7">
    <location>
        <begin position="214"/>
        <end position="218"/>
    </location>
</feature>
<dbReference type="InterPro" id="IPR000924">
    <property type="entry name" value="Glu/Gln-tRNA-synth"/>
</dbReference>
<evidence type="ECO:0000256" key="7">
    <source>
        <dbReference type="HAMAP-Rule" id="MF_00022"/>
    </source>
</evidence>
<dbReference type="InterPro" id="IPR045462">
    <property type="entry name" value="aa-tRNA-synth_I_cd-bd"/>
</dbReference>
<dbReference type="GO" id="GO:0004818">
    <property type="term" value="F:glutamate-tRNA ligase activity"/>
    <property type="evidence" value="ECO:0007669"/>
    <property type="project" value="UniProtKB-UniRule"/>
</dbReference>
<dbReference type="Gene3D" id="3.40.50.620">
    <property type="entry name" value="HUPs"/>
    <property type="match status" value="2"/>
</dbReference>
<evidence type="ECO:0000256" key="5">
    <source>
        <dbReference type="ARBA" id="ARBA00022917"/>
    </source>
</evidence>
<dbReference type="CDD" id="cd00808">
    <property type="entry name" value="GluRS_core"/>
    <property type="match status" value="1"/>
</dbReference>
<comment type="function">
    <text evidence="7">Catalyzes the attachment of glutamate to tRNA(Glu) in a two-step reaction: glutamate is first activated by ATP to form Glu-AMP and then transferred to the acceptor end of tRNA(Glu).</text>
</comment>
<evidence type="ECO:0000256" key="2">
    <source>
        <dbReference type="ARBA" id="ARBA00022598"/>
    </source>
</evidence>
<feature type="short sequence motif" description="'HIGH' region" evidence="7">
    <location>
        <begin position="16"/>
        <end position="26"/>
    </location>
</feature>
<dbReference type="InterPro" id="IPR020058">
    <property type="entry name" value="Glu/Gln-tRNA-synth_Ib_cat-dom"/>
</dbReference>
<dbReference type="InterPro" id="IPR020751">
    <property type="entry name" value="aa-tRNA-synth_I_codon-bd_sub2"/>
</dbReference>
<dbReference type="AlphaFoldDB" id="A0A1G2PDY9"/>
<protein>
    <recommendedName>
        <fullName evidence="7">Glutamate--tRNA ligase</fullName>
        <ecNumber evidence="7">6.1.1.17</ecNumber>
    </recommendedName>
    <alternativeName>
        <fullName evidence="7">Glutamyl-tRNA synthetase</fullName>
        <shortName evidence="7">GluRS</shortName>
    </alternativeName>
</protein>
<evidence type="ECO:0000313" key="10">
    <source>
        <dbReference type="EMBL" id="OHA46527.1"/>
    </source>
</evidence>
<proteinExistence type="inferred from homology"/>
<dbReference type="SUPFAM" id="SSF48163">
    <property type="entry name" value="An anticodon-binding domain of class I aminoacyl-tRNA synthetases"/>
    <property type="match status" value="1"/>
</dbReference>
<organism evidence="10 11">
    <name type="scientific">Candidatus Taylorbacteria bacterium RIFOXYD2_FULL_36_9</name>
    <dbReference type="NCBI Taxonomy" id="1802338"/>
    <lineage>
        <taxon>Bacteria</taxon>
        <taxon>Candidatus Tayloriibacteriota</taxon>
    </lineage>
</organism>
<gene>
    <name evidence="7" type="primary">gltX</name>
    <name evidence="10" type="ORF">A2541_00280</name>
</gene>
<dbReference type="EMBL" id="MHSQ01000028">
    <property type="protein sequence ID" value="OHA46527.1"/>
    <property type="molecule type" value="Genomic_DNA"/>
</dbReference>
<dbReference type="GO" id="GO:0006424">
    <property type="term" value="P:glutamyl-tRNA aminoacylation"/>
    <property type="evidence" value="ECO:0007669"/>
    <property type="project" value="UniProtKB-UniRule"/>
</dbReference>
<evidence type="ECO:0000256" key="6">
    <source>
        <dbReference type="ARBA" id="ARBA00023146"/>
    </source>
</evidence>
<dbReference type="InterPro" id="IPR004527">
    <property type="entry name" value="Glu-tRNA-ligase_bac/mito"/>
</dbReference>
<dbReference type="InterPro" id="IPR033910">
    <property type="entry name" value="GluRS_core"/>
</dbReference>
<evidence type="ECO:0000256" key="3">
    <source>
        <dbReference type="ARBA" id="ARBA00022741"/>
    </source>
</evidence>
<dbReference type="SUPFAM" id="SSF52374">
    <property type="entry name" value="Nucleotidylyl transferase"/>
    <property type="match status" value="1"/>
</dbReference>
<dbReference type="GO" id="GO:0008270">
    <property type="term" value="F:zinc ion binding"/>
    <property type="evidence" value="ECO:0007669"/>
    <property type="project" value="InterPro"/>
</dbReference>
<name>A0A1G2PDY9_9BACT</name>
<keyword evidence="4 7" id="KW-0067">ATP-binding</keyword>
<dbReference type="Pfam" id="PF00749">
    <property type="entry name" value="tRNA-synt_1c"/>
    <property type="match status" value="1"/>
</dbReference>
<evidence type="ECO:0000259" key="9">
    <source>
        <dbReference type="Pfam" id="PF19269"/>
    </source>
</evidence>
<feature type="domain" description="Glutamyl/glutaminyl-tRNA synthetase class Ib catalytic" evidence="8">
    <location>
        <begin position="107"/>
        <end position="285"/>
    </location>
</feature>
<sequence>MFDFLKKKKIVTRFAPSPTGLFHVGSARVALFNYLFTKQNKGEFLLRIEDTDEARSKPEWTEMIYDSLKWLGIDYTKSFIQSERTAVYKKYLEKLIAENKAYVSKEEIKEEGQRAEVIRFRNPNKKVKFTDLIRGEIEFDTTELKDFVIAKSLTEPVFHLTNVIDDFESSVTHAIRGEDHISNTPRQILLFEAIGGQPPVYAHLPLILSETREKLSKRKHGELVSVAYYQKEGYLPEAFLNFIAFLGWNPGGEQEILSMKELIEKFDLKKVQKSGAIFNKEKLLWFNKEYIKRMKKEDLEHKIFRKLSIKYKVEKIFLEKITPTIVERINTFGELEKIVAEGEFDYFFVAQDPVKEMLIWKKDTDFVIPKENLQKMMKIITEIDEKDFMEEKVKSVLMPKAEEFGKGSVLWPLRVALSGKEKSPDPFTLLSILGKEESIKRIQNAIDKL</sequence>
<comment type="caution">
    <text evidence="7">Lacks conserved residue(s) required for the propagation of feature annotation.</text>
</comment>
<comment type="caution">
    <text evidence="10">The sequence shown here is derived from an EMBL/GenBank/DDBJ whole genome shotgun (WGS) entry which is preliminary data.</text>
</comment>
<dbReference type="InterPro" id="IPR049940">
    <property type="entry name" value="GluQ/Sye"/>
</dbReference>
<accession>A0A1G2PDY9</accession>
<dbReference type="HAMAP" id="MF_00022">
    <property type="entry name" value="Glu_tRNA_synth_type1"/>
    <property type="match status" value="1"/>
</dbReference>
<dbReference type="Pfam" id="PF19269">
    <property type="entry name" value="Anticodon_2"/>
    <property type="match status" value="1"/>
</dbReference>
<dbReference type="InterPro" id="IPR008925">
    <property type="entry name" value="aa_tRNA-synth_I_cd-bd_sf"/>
</dbReference>
<dbReference type="Proteomes" id="UP000176965">
    <property type="component" value="Unassembled WGS sequence"/>
</dbReference>
<dbReference type="PANTHER" id="PTHR43311">
    <property type="entry name" value="GLUTAMATE--TRNA LIGASE"/>
    <property type="match status" value="1"/>
</dbReference>
<evidence type="ECO:0000259" key="8">
    <source>
        <dbReference type="Pfam" id="PF00749"/>
    </source>
</evidence>
<reference evidence="10 11" key="1">
    <citation type="journal article" date="2016" name="Nat. Commun.">
        <title>Thousands of microbial genomes shed light on interconnected biogeochemical processes in an aquifer system.</title>
        <authorList>
            <person name="Anantharaman K."/>
            <person name="Brown C.T."/>
            <person name="Hug L.A."/>
            <person name="Sharon I."/>
            <person name="Castelle C.J."/>
            <person name="Probst A.J."/>
            <person name="Thomas B.C."/>
            <person name="Singh A."/>
            <person name="Wilkins M.J."/>
            <person name="Karaoz U."/>
            <person name="Brodie E.L."/>
            <person name="Williams K.H."/>
            <person name="Hubbard S.S."/>
            <person name="Banfield J.F."/>
        </authorList>
    </citation>
    <scope>NUCLEOTIDE SEQUENCE [LARGE SCALE GENOMIC DNA]</scope>
</reference>
<comment type="subcellular location">
    <subcellularLocation>
        <location evidence="7">Cytoplasm</location>
    </subcellularLocation>
</comment>
<comment type="similarity">
    <text evidence="1 7">Belongs to the class-I aminoacyl-tRNA synthetase family. Glutamate--tRNA ligase type 1 subfamily.</text>
</comment>
<dbReference type="GO" id="GO:0005524">
    <property type="term" value="F:ATP binding"/>
    <property type="evidence" value="ECO:0007669"/>
    <property type="project" value="UniProtKB-UniRule"/>
</dbReference>
<keyword evidence="7" id="KW-0963">Cytoplasm</keyword>
<evidence type="ECO:0000313" key="11">
    <source>
        <dbReference type="Proteomes" id="UP000176965"/>
    </source>
</evidence>
<dbReference type="InterPro" id="IPR014729">
    <property type="entry name" value="Rossmann-like_a/b/a_fold"/>
</dbReference>